<evidence type="ECO:0000259" key="2">
    <source>
        <dbReference type="Pfam" id="PF02371"/>
    </source>
</evidence>
<proteinExistence type="predicted"/>
<protein>
    <submittedName>
        <fullName evidence="3">Transposase</fullName>
    </submittedName>
</protein>
<dbReference type="GO" id="GO:0006313">
    <property type="term" value="P:DNA transposition"/>
    <property type="evidence" value="ECO:0007669"/>
    <property type="project" value="InterPro"/>
</dbReference>
<organism evidence="3 4">
    <name type="scientific">Desulfofundulus thermosubterraneus DSM 16057</name>
    <dbReference type="NCBI Taxonomy" id="1121432"/>
    <lineage>
        <taxon>Bacteria</taxon>
        <taxon>Bacillati</taxon>
        <taxon>Bacillota</taxon>
        <taxon>Clostridia</taxon>
        <taxon>Eubacteriales</taxon>
        <taxon>Peptococcaceae</taxon>
        <taxon>Desulfofundulus</taxon>
    </lineage>
</organism>
<dbReference type="NCBIfam" id="NF033542">
    <property type="entry name" value="transpos_IS110"/>
    <property type="match status" value="1"/>
</dbReference>
<dbReference type="InterPro" id="IPR003346">
    <property type="entry name" value="Transposase_20"/>
</dbReference>
<reference evidence="4" key="1">
    <citation type="submission" date="2016-11" db="EMBL/GenBank/DDBJ databases">
        <authorList>
            <person name="Varghese N."/>
            <person name="Submissions S."/>
        </authorList>
    </citation>
    <scope>NUCLEOTIDE SEQUENCE [LARGE SCALE GENOMIC DNA]</scope>
    <source>
        <strain evidence="4">DSM 16057</strain>
    </source>
</reference>
<dbReference type="PANTHER" id="PTHR33055">
    <property type="entry name" value="TRANSPOSASE FOR INSERTION SEQUENCE ELEMENT IS1111A"/>
    <property type="match status" value="1"/>
</dbReference>
<dbReference type="GO" id="GO:0004803">
    <property type="term" value="F:transposase activity"/>
    <property type="evidence" value="ECO:0007669"/>
    <property type="project" value="InterPro"/>
</dbReference>
<dbReference type="PANTHER" id="PTHR33055:SF15">
    <property type="entry name" value="TRANSPOSASE-RELATED"/>
    <property type="match status" value="1"/>
</dbReference>
<dbReference type="InterPro" id="IPR002525">
    <property type="entry name" value="Transp_IS110-like_N"/>
</dbReference>
<dbReference type="Pfam" id="PF01548">
    <property type="entry name" value="DEDD_Tnp_IS110"/>
    <property type="match status" value="1"/>
</dbReference>
<evidence type="ECO:0000259" key="1">
    <source>
        <dbReference type="Pfam" id="PF01548"/>
    </source>
</evidence>
<name>A0A1M6HAW2_9FIRM</name>
<sequence>MDNLVELAARHSMQQVVLGLEATSNYGYHLTAFCQNSEKLAPFSPQIHVLNPRTVNNFKKSYNDLPKNDDIDAWVIADKLRFGRLPEEVFMDERFLALQRLTRTRFHLAQTIAREKTYFLNNLFLKFSSLRQEKIFSDPFGATAIAVVEEFYSPDEIAAMPLEELVSFLQEKSKNRLVDAEGVAKALQKAARSSYRLSKSLADPVNACLAASISVIRALQSELKRLDKLIAQHLEAFPQTLTSIKGVGPVYAAGILAEIGDIRRFKSQKALAKYAGLVWNEHQSGQWKAQDTPRVRSGNKYLRYYLVEAANLIRVHDQEYREFYQAKYNEARTHKHKRALVLTARKLVRLVFALLRSNQLYTPRKRGD</sequence>
<dbReference type="STRING" id="1121432.SAMN02745219_01968"/>
<evidence type="ECO:0000313" key="3">
    <source>
        <dbReference type="EMBL" id="SHJ19244.1"/>
    </source>
</evidence>
<dbReference type="InterPro" id="IPR047650">
    <property type="entry name" value="Transpos_IS110"/>
</dbReference>
<dbReference type="GO" id="GO:0003677">
    <property type="term" value="F:DNA binding"/>
    <property type="evidence" value="ECO:0007669"/>
    <property type="project" value="InterPro"/>
</dbReference>
<feature type="domain" description="Transposase IS116/IS110/IS902 C-terminal" evidence="2">
    <location>
        <begin position="239"/>
        <end position="325"/>
    </location>
</feature>
<dbReference type="Proteomes" id="UP000184529">
    <property type="component" value="Unassembled WGS sequence"/>
</dbReference>
<dbReference type="EMBL" id="FQZM01000022">
    <property type="protein sequence ID" value="SHJ19244.1"/>
    <property type="molecule type" value="Genomic_DNA"/>
</dbReference>
<keyword evidence="4" id="KW-1185">Reference proteome</keyword>
<dbReference type="AlphaFoldDB" id="A0A1M6HAW2"/>
<accession>A0A1M6HAW2</accession>
<dbReference type="Pfam" id="PF02371">
    <property type="entry name" value="Transposase_20"/>
    <property type="match status" value="1"/>
</dbReference>
<gene>
    <name evidence="3" type="ORF">SAMN02745219_01968</name>
</gene>
<feature type="domain" description="Transposase IS110-like N-terminal" evidence="1">
    <location>
        <begin position="9"/>
        <end position="123"/>
    </location>
</feature>
<evidence type="ECO:0000313" key="4">
    <source>
        <dbReference type="Proteomes" id="UP000184529"/>
    </source>
</evidence>